<dbReference type="EMBL" id="QFFJ01000002">
    <property type="protein sequence ID" value="RBL88500.1"/>
    <property type="molecule type" value="Genomic_DNA"/>
</dbReference>
<dbReference type="InterPro" id="IPR056727">
    <property type="entry name" value="DUF7825"/>
</dbReference>
<proteinExistence type="predicted"/>
<reference evidence="4 5" key="1">
    <citation type="submission" date="2018-05" db="EMBL/GenBank/DDBJ databases">
        <title>Chitinophaga sp. K3CV102501T nov., isolated from isolated from a monsoon evergreen broad-leaved forest soil.</title>
        <authorList>
            <person name="Lv Y."/>
        </authorList>
    </citation>
    <scope>NUCLEOTIDE SEQUENCE [LARGE SCALE GENOMIC DNA]</scope>
    <source>
        <strain evidence="4 5">GDMCC 1.1325</strain>
    </source>
</reference>
<dbReference type="InterPro" id="IPR045472">
    <property type="entry name" value="DUF6493"/>
</dbReference>
<dbReference type="OrthoDB" id="6629398at2"/>
<feature type="domain" description="DUF6493" evidence="1">
    <location>
        <begin position="1"/>
        <end position="316"/>
    </location>
</feature>
<keyword evidence="5" id="KW-1185">Reference proteome</keyword>
<dbReference type="Proteomes" id="UP000253410">
    <property type="component" value="Unassembled WGS sequence"/>
</dbReference>
<dbReference type="AlphaFoldDB" id="A0A365XQU0"/>
<comment type="caution">
    <text evidence="4">The sequence shown here is derived from an EMBL/GenBank/DDBJ whole genome shotgun (WGS) entry which is preliminary data.</text>
</comment>
<accession>A0A365XQU0</accession>
<feature type="domain" description="DUF7824" evidence="2">
    <location>
        <begin position="426"/>
        <end position="679"/>
    </location>
</feature>
<evidence type="ECO:0000313" key="4">
    <source>
        <dbReference type="EMBL" id="RBL88500.1"/>
    </source>
</evidence>
<protein>
    <submittedName>
        <fullName evidence="4">Uncharacterized protein</fullName>
    </submittedName>
</protein>
<feature type="domain" description="DUF7825" evidence="3">
    <location>
        <begin position="693"/>
        <end position="944"/>
    </location>
</feature>
<dbReference type="Pfam" id="PF20103">
    <property type="entry name" value="DUF6493"/>
    <property type="match status" value="1"/>
</dbReference>
<organism evidence="4 5">
    <name type="scientific">Chitinophaga flava</name>
    <dbReference type="NCBI Taxonomy" id="2259036"/>
    <lineage>
        <taxon>Bacteria</taxon>
        <taxon>Pseudomonadati</taxon>
        <taxon>Bacteroidota</taxon>
        <taxon>Chitinophagia</taxon>
        <taxon>Chitinophagales</taxon>
        <taxon>Chitinophagaceae</taxon>
        <taxon>Chitinophaga</taxon>
    </lineage>
</organism>
<gene>
    <name evidence="4" type="ORF">DF182_18135</name>
</gene>
<evidence type="ECO:0000313" key="5">
    <source>
        <dbReference type="Proteomes" id="UP000253410"/>
    </source>
</evidence>
<dbReference type="Pfam" id="PF25149">
    <property type="entry name" value="DUF7825"/>
    <property type="match status" value="1"/>
</dbReference>
<dbReference type="InterPro" id="IPR056726">
    <property type="entry name" value="DUF7824"/>
</dbReference>
<evidence type="ECO:0000259" key="1">
    <source>
        <dbReference type="Pfam" id="PF20103"/>
    </source>
</evidence>
<evidence type="ECO:0000259" key="3">
    <source>
        <dbReference type="Pfam" id="PF25149"/>
    </source>
</evidence>
<evidence type="ECO:0000259" key="2">
    <source>
        <dbReference type="Pfam" id="PF25148"/>
    </source>
</evidence>
<dbReference type="Pfam" id="PF25148">
    <property type="entry name" value="DUF7824"/>
    <property type="match status" value="1"/>
</dbReference>
<name>A0A365XQU0_9BACT</name>
<sequence length="950" mass="108448">MTHQEELEQLLIMEREQDIVPFLQKLSQEERTKLKPALSKLVTFYTEIVPIANNSWHTRITSRQSAMLTIATFVCYDKKAFQATSFHFTLFRENLLEKIVSWYVPDWFNEWMQEMAEKEILPGNVKYTALMELHAGGFLTLTAPLITSRLPAAIFVNEGKGTHYSPDVLLQYPETMSEHFWYLFEYPSNIHFSDRWQNVANKKSITEEPNWKGLILRYTSDGTINRMRVLAECLNTANRGFNKLLTGWFLDLLISLKPTQEELLQLQPQLLLALDSPQSKAVTTALSYLKILSAEKKFDHQSFFDHLPQVIAMDKKSMLVTTIQILEKAGKQHPEIKQRACIELCQAFLSKEEDTQAKAAKLILQWGDKTSAVLKEQLGQYSSSMLTSTRNSLQDFMDSDMQIDTIAAEVITEQLPLIGEHNRIGTEDLVFFASQAFENNAPHHIDLLPAMLLSAQGTITTDLLLQLEPAFQRAAVVFKRPPGTAGLLDVTMSLFFLNYGKCMADTNADYTARLNEVKQSQHWWRMRHELPELADWKTSRTENGIYIPHRKLLVLALDKIKRGDTLPLLSTPTHQPAWIDPVILVQRLQQYQQQQAAPDILDLQVAISRCALQDTSEALTLVKQLPEDEYKRLLLFLLDAEALPQGPFTLEAAWMQVGLVKAPETIYDAFAGFSYNRLPREILTGCFKWETAKKPYKAYGRYNPETRDYDRYWAEETVMEITFPEAEILNGPSPLLQEYLNGVGKYMSVSITDVARILLLVPHHPDVFLARIMASCQRSSGYYEVQETGMVMQGIQMLHELDIPVSDMMYLFVALSILHGDKTVRNYSAEYWNSRISGRISSQRLGQTIGLQQRVAWAPMKRLTDLLSANMQISRQHNEAMEVLLTACLECFEETPVKDLKKLLEVYNEVLALNGSNISSPVIAQLLATWQGNATLKKTAKQLQQLVTKE</sequence>
<dbReference type="RefSeq" id="WP_113617241.1">
    <property type="nucleotide sequence ID" value="NZ_QFFJ01000002.1"/>
</dbReference>